<dbReference type="Proteomes" id="UP001152795">
    <property type="component" value="Unassembled WGS sequence"/>
</dbReference>
<protein>
    <submittedName>
        <fullName evidence="7">Organic cation transporter -like</fullName>
    </submittedName>
</protein>
<comment type="caution">
    <text evidence="7">The sequence shown here is derived from an EMBL/GenBank/DDBJ whole genome shotgun (WGS) entry which is preliminary data.</text>
</comment>
<feature type="compositionally biased region" description="Basic and acidic residues" evidence="5">
    <location>
        <begin position="496"/>
        <end position="514"/>
    </location>
</feature>
<evidence type="ECO:0000256" key="1">
    <source>
        <dbReference type="ARBA" id="ARBA00004141"/>
    </source>
</evidence>
<feature type="transmembrane region" description="Helical" evidence="6">
    <location>
        <begin position="109"/>
        <end position="129"/>
    </location>
</feature>
<dbReference type="EMBL" id="CACRXK020000637">
    <property type="protein sequence ID" value="CAB3983634.1"/>
    <property type="molecule type" value="Genomic_DNA"/>
</dbReference>
<keyword evidence="2 6" id="KW-0812">Transmembrane</keyword>
<dbReference type="OrthoDB" id="5969161at2759"/>
<dbReference type="SUPFAM" id="SSF103473">
    <property type="entry name" value="MFS general substrate transporter"/>
    <property type="match status" value="1"/>
</dbReference>
<feature type="transmembrane region" description="Helical" evidence="6">
    <location>
        <begin position="362"/>
        <end position="379"/>
    </location>
</feature>
<dbReference type="InterPro" id="IPR020846">
    <property type="entry name" value="MFS_dom"/>
</dbReference>
<feature type="transmembrane region" description="Helical" evidence="6">
    <location>
        <begin position="20"/>
        <end position="44"/>
    </location>
</feature>
<dbReference type="AlphaFoldDB" id="A0A7D9HFQ6"/>
<evidence type="ECO:0000256" key="6">
    <source>
        <dbReference type="SAM" id="Phobius"/>
    </source>
</evidence>
<dbReference type="InterPro" id="IPR005828">
    <property type="entry name" value="MFS_sugar_transport-like"/>
</dbReference>
<dbReference type="Pfam" id="PF00083">
    <property type="entry name" value="Sugar_tr"/>
    <property type="match status" value="1"/>
</dbReference>
<dbReference type="PROSITE" id="PS50850">
    <property type="entry name" value="MFS"/>
    <property type="match status" value="1"/>
</dbReference>
<dbReference type="GO" id="GO:0022857">
    <property type="term" value="F:transmembrane transporter activity"/>
    <property type="evidence" value="ECO:0007669"/>
    <property type="project" value="InterPro"/>
</dbReference>
<dbReference type="InterPro" id="IPR005829">
    <property type="entry name" value="Sugar_transporter_CS"/>
</dbReference>
<dbReference type="InterPro" id="IPR036259">
    <property type="entry name" value="MFS_trans_sf"/>
</dbReference>
<dbReference type="GO" id="GO:0016020">
    <property type="term" value="C:membrane"/>
    <property type="evidence" value="ECO:0007669"/>
    <property type="project" value="UniProtKB-SubCell"/>
</dbReference>
<keyword evidence="3 6" id="KW-1133">Transmembrane helix</keyword>
<proteinExistence type="predicted"/>
<dbReference type="PROSITE" id="PS00216">
    <property type="entry name" value="SUGAR_TRANSPORT_1"/>
    <property type="match status" value="2"/>
</dbReference>
<dbReference type="Gene3D" id="1.20.1250.20">
    <property type="entry name" value="MFS general substrate transporter like domains"/>
    <property type="match status" value="1"/>
</dbReference>
<feature type="transmembrane region" description="Helical" evidence="6">
    <location>
        <begin position="195"/>
        <end position="216"/>
    </location>
</feature>
<dbReference type="PANTHER" id="PTHR24064">
    <property type="entry name" value="SOLUTE CARRIER FAMILY 22 MEMBER"/>
    <property type="match status" value="1"/>
</dbReference>
<reference evidence="7" key="1">
    <citation type="submission" date="2020-04" db="EMBL/GenBank/DDBJ databases">
        <authorList>
            <person name="Alioto T."/>
            <person name="Alioto T."/>
            <person name="Gomez Garrido J."/>
        </authorList>
    </citation>
    <scope>NUCLEOTIDE SEQUENCE</scope>
    <source>
        <strain evidence="7">A484AB</strain>
    </source>
</reference>
<sequence length="514" mass="57739">MSLTVDDVLEQIGGYEKYQILLLFMFGYVAITLDSFPTMIVTFITAEPDWVCVQGNNSMCNFTQAITLTSDDYMARCDMPREDWTYVADFTSTVTEFDLVCENSYLQSVAQSCYWAGVMVGLIIGGYLADRFGRKIVFYTGVVGIVIATWVMVFPKYFAVFIAGRLFNGLGSGFMNATYYVIVAEYTSKRHRAKLCISLFYFWIIALLLLALLAYLIRDWRYLLLCSAILGTPGLALWWFTPESVRWLLLQGQEDKARQELNKVAKINKKTMPKDDLVMPESTETHGNLLHLFQNKKLAKSTLINWDIWITVALVYYGVSYGSVDLGWDRYLTFALTSLVEIPAVYLAVFSAERFGRKKSTIVGLLVSCVASIVAISIPEDRSNTGFIAGRIAMAALAKLFINISFACIYLWIVEIFPTFLRSMALSTASASGRLGSFTASYVIWLIRIHPLLPFGIMGLMCLKSACLAFLLPETQGQDTLETIGDVNSVQTTRNTENDVHNEVDNPQKSDTKF</sequence>
<feature type="transmembrane region" description="Helical" evidence="6">
    <location>
        <begin position="159"/>
        <end position="183"/>
    </location>
</feature>
<feature type="transmembrane region" description="Helical" evidence="6">
    <location>
        <begin position="331"/>
        <end position="350"/>
    </location>
</feature>
<dbReference type="PROSITE" id="PS00217">
    <property type="entry name" value="SUGAR_TRANSPORT_2"/>
    <property type="match status" value="1"/>
</dbReference>
<comment type="subcellular location">
    <subcellularLocation>
        <location evidence="1">Membrane</location>
        <topology evidence="1">Multi-pass membrane protein</topology>
    </subcellularLocation>
</comment>
<gene>
    <name evidence="7" type="ORF">PACLA_8A082176</name>
</gene>
<evidence type="ECO:0000256" key="3">
    <source>
        <dbReference type="ARBA" id="ARBA00022989"/>
    </source>
</evidence>
<evidence type="ECO:0000256" key="2">
    <source>
        <dbReference type="ARBA" id="ARBA00022692"/>
    </source>
</evidence>
<feature type="region of interest" description="Disordered" evidence="5">
    <location>
        <begin position="495"/>
        <end position="514"/>
    </location>
</feature>
<accession>A0A7D9HFQ6</accession>
<feature type="transmembrane region" description="Helical" evidence="6">
    <location>
        <begin position="303"/>
        <end position="319"/>
    </location>
</feature>
<feature type="transmembrane region" description="Helical" evidence="6">
    <location>
        <begin position="222"/>
        <end position="240"/>
    </location>
</feature>
<organism evidence="7 8">
    <name type="scientific">Paramuricea clavata</name>
    <name type="common">Red gorgonian</name>
    <name type="synonym">Violescent sea-whip</name>
    <dbReference type="NCBI Taxonomy" id="317549"/>
    <lineage>
        <taxon>Eukaryota</taxon>
        <taxon>Metazoa</taxon>
        <taxon>Cnidaria</taxon>
        <taxon>Anthozoa</taxon>
        <taxon>Octocorallia</taxon>
        <taxon>Malacalcyonacea</taxon>
        <taxon>Plexauridae</taxon>
        <taxon>Paramuricea</taxon>
    </lineage>
</organism>
<evidence type="ECO:0000256" key="4">
    <source>
        <dbReference type="ARBA" id="ARBA00023136"/>
    </source>
</evidence>
<evidence type="ECO:0000313" key="7">
    <source>
        <dbReference type="EMBL" id="CAB3983634.1"/>
    </source>
</evidence>
<name>A0A7D9HFQ6_PARCT</name>
<feature type="transmembrane region" description="Helical" evidence="6">
    <location>
        <begin position="136"/>
        <end position="153"/>
    </location>
</feature>
<evidence type="ECO:0000256" key="5">
    <source>
        <dbReference type="SAM" id="MobiDB-lite"/>
    </source>
</evidence>
<keyword evidence="8" id="KW-1185">Reference proteome</keyword>
<feature type="transmembrane region" description="Helical" evidence="6">
    <location>
        <begin position="391"/>
        <end position="413"/>
    </location>
</feature>
<keyword evidence="4 6" id="KW-0472">Membrane</keyword>
<evidence type="ECO:0000313" key="8">
    <source>
        <dbReference type="Proteomes" id="UP001152795"/>
    </source>
</evidence>